<dbReference type="EMBL" id="CP064815">
    <property type="protein sequence ID" value="QPG75911.1"/>
    <property type="molecule type" value="Genomic_DNA"/>
</dbReference>
<dbReference type="GeneID" id="62196697"/>
<keyword evidence="4" id="KW-0159">Chromosome partition</keyword>
<dbReference type="Pfam" id="PF03568">
    <property type="entry name" value="Separin_C"/>
    <property type="match status" value="1"/>
</dbReference>
<dbReference type="GO" id="GO:0005634">
    <property type="term" value="C:nucleus"/>
    <property type="evidence" value="ECO:0007669"/>
    <property type="project" value="InterPro"/>
</dbReference>
<name>A0A875S2G2_EENNA</name>
<evidence type="ECO:0000313" key="6">
    <source>
        <dbReference type="EMBL" id="QPG75911.1"/>
    </source>
</evidence>
<evidence type="ECO:0000256" key="2">
    <source>
        <dbReference type="ARBA" id="ARBA00012489"/>
    </source>
</evidence>
<evidence type="ECO:0000313" key="7">
    <source>
        <dbReference type="Proteomes" id="UP000662931"/>
    </source>
</evidence>
<dbReference type="GO" id="GO:0044732">
    <property type="term" value="C:mitotic spindle pole body"/>
    <property type="evidence" value="ECO:0007669"/>
    <property type="project" value="TreeGrafter"/>
</dbReference>
<dbReference type="GO" id="GO:0051307">
    <property type="term" value="P:meiotic chromosome separation"/>
    <property type="evidence" value="ECO:0007669"/>
    <property type="project" value="TreeGrafter"/>
</dbReference>
<dbReference type="EC" id="3.4.22.49" evidence="2"/>
<dbReference type="GO" id="GO:0072686">
    <property type="term" value="C:mitotic spindle"/>
    <property type="evidence" value="ECO:0007669"/>
    <property type="project" value="TreeGrafter"/>
</dbReference>
<dbReference type="GO" id="GO:0006508">
    <property type="term" value="P:proteolysis"/>
    <property type="evidence" value="ECO:0007669"/>
    <property type="project" value="InterPro"/>
</dbReference>
<evidence type="ECO:0000256" key="3">
    <source>
        <dbReference type="ARBA" id="ARBA00022801"/>
    </source>
</evidence>
<keyword evidence="7" id="KW-1185">Reference proteome</keyword>
<protein>
    <recommendedName>
        <fullName evidence="2">separase</fullName>
        <ecNumber evidence="2">3.4.22.49</ecNumber>
    </recommendedName>
</protein>
<accession>A0A875S2G2</accession>
<dbReference type="OrthoDB" id="10255632at2759"/>
<dbReference type="RefSeq" id="XP_038779476.1">
    <property type="nucleotide sequence ID" value="XM_038923548.1"/>
</dbReference>
<dbReference type="GO" id="GO:0005737">
    <property type="term" value="C:cytoplasm"/>
    <property type="evidence" value="ECO:0007669"/>
    <property type="project" value="TreeGrafter"/>
</dbReference>
<dbReference type="PANTHER" id="PTHR12792:SF0">
    <property type="entry name" value="SEPARIN"/>
    <property type="match status" value="1"/>
</dbReference>
<keyword evidence="3" id="KW-0378">Hydrolase</keyword>
<comment type="catalytic activity">
    <reaction evidence="1">
        <text>All bonds known to be hydrolyzed by this endopeptidase have arginine in P1 and an acidic residue in P4. P6 is often occupied by an acidic residue or by a hydroxy-amino-acid residue, the phosphorylation of which enhances cleavage.</text>
        <dbReference type="EC" id="3.4.22.49"/>
    </reaction>
</comment>
<evidence type="ECO:0000259" key="5">
    <source>
        <dbReference type="PROSITE" id="PS51700"/>
    </source>
</evidence>
<sequence length="1671" mass="191338">MDCLDNWTAIENRLLNYLKDPQSCDHGEALKYVTSVLDSLNQCILHKAANFDAELYKRSKLCIRVLDIFDNKEILIINAWLVLIESLLHYRECTPLAVTDLWWTFGLFSSILPYDDTNFTEAPNWRTMFEGFRYKKNVYSLETVSLMTQFNVLLLKLYSKSAQAKYGDLISMKEMIELTKKGSNFSAWFEGLPEDGFCDMSRELSLICQKLVSHSPCDYSVRLLLLLRCLSYDAQCETIDSDLLTLIRSALNKTNRPLLNSTRQMFKEILSTYKSKNIDTTQLRQVSMIYDETHSLDQEIDSDSSTSSSALTELLDGMEIVQFSKFSRMLATCSDWSLLDSLSFGKGLYNAIKEANFTDPDSQYMICSTLSFIRRAGDVRIGRIVHILDYIIIKIKNMQVCDHSVFVNSVLEDLFDILSMKSQPKRVRNVSNLFFHFGGELLTTDNQSALQFWNRCVDIEYHIVLNSVDESERKLNFTSFKTKSERIANLLLETSEYQNAAQFLSKVFSYPDCSTIFEYETCLMQNDFSVPVKLAVKLLLMSQSPELLLLISQKESYLVALADRLVSVLTSTKHYACQKLVSKIIILLKNELHDNGLFLYFLSRIAFVMEFNMTFKSMGNLEFEPESDVYSLRKIIKAHIYILQSFSSTFDPDKSLLNAYNNLLEFWRRPNTTSILDYEIDVIVSAAEVFEYHYLFCPAASFLEPYVKTQLVNLPSRQQRRVALELAKCYFYLHQPAHFCSLNDIFIGQDDVASMSYRLLKLWINLRLGNSPKQLEDQYNILLSRLSEDTFSISKERNRYAVIDKLFLLSQVSNEYSLLCASNSQYVCSVISSKRAIRILQSILKNFMLQSNSSSFGLNLSSKVLLKYRFSKSMIECYETLLENLHQSGLGKEFDYFTKEFWTFVNSQPSLYVKSRCLFQFAIYYSYQNRLVEAKRCLDLATSQYIHLGIMDKLLGLTKLLANEIYYEKLGDSQTFLGFVHQYDHCIKQLLGAVPMQSSKTKFSNAEILRSYDYSNDTDMLTKNWMSIQLTRSLSPYWQHTESPFPSSDKLFAARVQFNERCTYSSAYSTLQILNDSVISFPSSCSVKNMGTEVSTVSNSAEVFSAACSDLRASSSVEFKDSLLRLALSIITMIPCSSVDSAKKWISRWKDYANSYNSRQFAIERCLSKTIEDPKVFLSPHFSFEVSEVDSLTCQQLTNIIPDDWMVIELECMPLESGLTVTRIKSQDSNPLVVRLPFGWQRGGDIHERFTVTDAIQAFEEIIKKSDETTAYEVTSRIRTKEDKAEWWSIRKGLDKGLGRLLRKMESCWFGGFGSLFGSMLFTERVVKDFKNTLVEAIVFRLPKGTSSKVVDRLNGLETWIFEMFLQLQENPDDQDSLTEDLVYFVLDTISGYGEDIAYDEVDVNKLCQEIGQYQLGVPSCGDSIHHIILVASGECVKLPWESIPSLRNKSVSRMPSLGMITEYLQDNHSLLEEGINPGNGYYVLNPGGDLMKTEQRFKDKFETMAGWEGVCNNKPTENDILKSFERSDLYFYAGHGGGEQYIRSKTIKSSSKIPPCLLMGCSSGYLHVEGDFYPYGTVYHYLAGKCPMILANLWDVTDKDLDKFTLNVLEKWGLLVDYDSFASMDEDPEVLTICRCVADSRDVCKLKYLNGAAPVVYGLPLKLKPNDTDI</sequence>
<dbReference type="GO" id="GO:0004197">
    <property type="term" value="F:cysteine-type endopeptidase activity"/>
    <property type="evidence" value="ECO:0007669"/>
    <property type="project" value="InterPro"/>
</dbReference>
<dbReference type="InterPro" id="IPR005314">
    <property type="entry name" value="Peptidase_C50"/>
</dbReference>
<dbReference type="InterPro" id="IPR030397">
    <property type="entry name" value="SEPARIN_core_dom"/>
</dbReference>
<dbReference type="Proteomes" id="UP000662931">
    <property type="component" value="Chromosome 4"/>
</dbReference>
<reference evidence="6" key="1">
    <citation type="submission" date="2020-10" db="EMBL/GenBank/DDBJ databases">
        <authorList>
            <person name="Roach M.J.R."/>
        </authorList>
    </citation>
    <scope>NUCLEOTIDE SEQUENCE</scope>
    <source>
        <strain evidence="6">CBS 1945</strain>
    </source>
</reference>
<gene>
    <name evidence="6" type="ORF">FOA43_003297</name>
</gene>
<evidence type="ECO:0000256" key="1">
    <source>
        <dbReference type="ARBA" id="ARBA00000451"/>
    </source>
</evidence>
<organism evidence="6 7">
    <name type="scientific">Eeniella nana</name>
    <name type="common">Yeast</name>
    <name type="synonym">Brettanomyces nanus</name>
    <dbReference type="NCBI Taxonomy" id="13502"/>
    <lineage>
        <taxon>Eukaryota</taxon>
        <taxon>Fungi</taxon>
        <taxon>Dikarya</taxon>
        <taxon>Ascomycota</taxon>
        <taxon>Saccharomycotina</taxon>
        <taxon>Pichiomycetes</taxon>
        <taxon>Pichiales</taxon>
        <taxon>Pichiaceae</taxon>
        <taxon>Brettanomyces</taxon>
    </lineage>
</organism>
<feature type="domain" description="Peptidase C50" evidence="5">
    <location>
        <begin position="1478"/>
        <end position="1573"/>
    </location>
</feature>
<dbReference type="KEGG" id="bnn:FOA43_003297"/>
<evidence type="ECO:0000256" key="4">
    <source>
        <dbReference type="ARBA" id="ARBA00022829"/>
    </source>
</evidence>
<dbReference type="PROSITE" id="PS51700">
    <property type="entry name" value="SEPARIN"/>
    <property type="match status" value="1"/>
</dbReference>
<proteinExistence type="predicted"/>
<dbReference type="PANTHER" id="PTHR12792">
    <property type="entry name" value="EXTRA SPINDLE POLES 1-RELATED"/>
    <property type="match status" value="1"/>
</dbReference>